<comment type="caution">
    <text evidence="3">The sequence shown here is derived from an EMBL/GenBank/DDBJ whole genome shotgun (WGS) entry which is preliminary data.</text>
</comment>
<dbReference type="GO" id="GO:0016579">
    <property type="term" value="P:protein deubiquitination"/>
    <property type="evidence" value="ECO:0007669"/>
    <property type="project" value="TreeGrafter"/>
</dbReference>
<dbReference type="EMBL" id="CAJPWZ010002099">
    <property type="protein sequence ID" value="CAG2230774.1"/>
    <property type="molecule type" value="Genomic_DNA"/>
</dbReference>
<keyword evidence="4" id="KW-1185">Reference proteome</keyword>
<name>A0A8S3TA81_MYTED</name>
<evidence type="ECO:0000259" key="2">
    <source>
        <dbReference type="Pfam" id="PF02338"/>
    </source>
</evidence>
<dbReference type="SUPFAM" id="SSF54001">
    <property type="entry name" value="Cysteine proteinases"/>
    <property type="match status" value="1"/>
</dbReference>
<dbReference type="PANTHER" id="PTHR12419">
    <property type="entry name" value="OTU DOMAIN CONTAINING PROTEIN"/>
    <property type="match status" value="1"/>
</dbReference>
<dbReference type="GO" id="GO:0004843">
    <property type="term" value="F:cysteine-type deubiquitinase activity"/>
    <property type="evidence" value="ECO:0007669"/>
    <property type="project" value="TreeGrafter"/>
</dbReference>
<proteinExistence type="predicted"/>
<dbReference type="Proteomes" id="UP000683360">
    <property type="component" value="Unassembled WGS sequence"/>
</dbReference>
<dbReference type="CDD" id="cd22755">
    <property type="entry name" value="OTU_CeDUB-like"/>
    <property type="match status" value="1"/>
</dbReference>
<evidence type="ECO:0000313" key="4">
    <source>
        <dbReference type="Proteomes" id="UP000683360"/>
    </source>
</evidence>
<dbReference type="AlphaFoldDB" id="A0A8S3TA81"/>
<dbReference type="Pfam" id="PF02338">
    <property type="entry name" value="OTU"/>
    <property type="match status" value="1"/>
</dbReference>
<gene>
    <name evidence="3" type="ORF">MEDL_43594</name>
</gene>
<dbReference type="OrthoDB" id="6137149at2759"/>
<feature type="region of interest" description="Disordered" evidence="1">
    <location>
        <begin position="112"/>
        <end position="139"/>
    </location>
</feature>
<dbReference type="InterPro" id="IPR050704">
    <property type="entry name" value="Peptidase_C85-like"/>
</dbReference>
<accession>A0A8S3TA81</accession>
<evidence type="ECO:0000313" key="3">
    <source>
        <dbReference type="EMBL" id="CAG2230774.1"/>
    </source>
</evidence>
<feature type="domain" description="OTU" evidence="2">
    <location>
        <begin position="211"/>
        <end position="313"/>
    </location>
</feature>
<reference evidence="3" key="1">
    <citation type="submission" date="2021-03" db="EMBL/GenBank/DDBJ databases">
        <authorList>
            <person name="Bekaert M."/>
        </authorList>
    </citation>
    <scope>NUCLEOTIDE SEQUENCE</scope>
</reference>
<protein>
    <recommendedName>
        <fullName evidence="2">OTU domain-containing protein</fullName>
    </recommendedName>
</protein>
<dbReference type="InterPro" id="IPR038765">
    <property type="entry name" value="Papain-like_cys_pep_sf"/>
</dbReference>
<dbReference type="Gene3D" id="3.90.70.80">
    <property type="match status" value="2"/>
</dbReference>
<organism evidence="3 4">
    <name type="scientific">Mytilus edulis</name>
    <name type="common">Blue mussel</name>
    <dbReference type="NCBI Taxonomy" id="6550"/>
    <lineage>
        <taxon>Eukaryota</taxon>
        <taxon>Metazoa</taxon>
        <taxon>Spiralia</taxon>
        <taxon>Lophotrochozoa</taxon>
        <taxon>Mollusca</taxon>
        <taxon>Bivalvia</taxon>
        <taxon>Autobranchia</taxon>
        <taxon>Pteriomorphia</taxon>
        <taxon>Mytilida</taxon>
        <taxon>Mytiloidea</taxon>
        <taxon>Mytilidae</taxon>
        <taxon>Mytilinae</taxon>
        <taxon>Mytilus</taxon>
    </lineage>
</organism>
<evidence type="ECO:0000256" key="1">
    <source>
        <dbReference type="SAM" id="MobiDB-lite"/>
    </source>
</evidence>
<sequence>MEPSGSLDENTGKYEKLLGVLKKRSLIDKSDEKTCSNDHALHHHSITKSGNALSLDNDGSLSIQSRLDMHKCTGSPSRECSPPRVSCYDNIRQAGQANGALPIQVITDMSSNSDSKQSVCTPPREPSSDDIAGQTPKTYHEKKYEKSKYDWKKNEYAIYKETKYEEYNTNHDVDKFVVPKFKLKGSFHQGDKRFGMNAGKQCVSNCYTAVIYSKLKNRQEYHIQIRKKIVDHILHISKDLSSFVRDPYENAEEYVRMRKMKESNTWGTELEILAAAHFMQIDIYTFTNNKWIKYSAHQIDTNINVENDAIYLKHNNESSHYEVVLSVEGKREYDILEKTKNIKSISCDFDKLQRNICTDHDINKSNILSNEILEIVMPTDITDLSRKRRLEVEVNVSIDNVKYQRRNNIDSNQVVEDGDLEILDPAVYSGLNYIPLGYKTKRKLCSKFKIAHKNIKETSGVNEMFNMGKPVSSKSIISDGNGLFRALSFAISQRQEYHLQIRKKIVDHILHISKTLHPLFLIHTKMQRNMSEYGK</sequence>
<dbReference type="InterPro" id="IPR003323">
    <property type="entry name" value="OTU_dom"/>
</dbReference>